<dbReference type="Proteomes" id="UP001159427">
    <property type="component" value="Unassembled WGS sequence"/>
</dbReference>
<comment type="caution">
    <text evidence="2">The sequence shown here is derived from an EMBL/GenBank/DDBJ whole genome shotgun (WGS) entry which is preliminary data.</text>
</comment>
<evidence type="ECO:0000313" key="2">
    <source>
        <dbReference type="EMBL" id="CAH3029550.1"/>
    </source>
</evidence>
<protein>
    <submittedName>
        <fullName evidence="2">Uncharacterized protein</fullName>
    </submittedName>
</protein>
<dbReference type="InterPro" id="IPR021109">
    <property type="entry name" value="Peptidase_aspartic_dom_sf"/>
</dbReference>
<dbReference type="Pfam" id="PF13650">
    <property type="entry name" value="Asp_protease_2"/>
    <property type="match status" value="1"/>
</dbReference>
<dbReference type="EMBL" id="CALNXI010000579">
    <property type="protein sequence ID" value="CAH3029550.1"/>
    <property type="molecule type" value="Genomic_DNA"/>
</dbReference>
<keyword evidence="3" id="KW-1185">Reference proteome</keyword>
<feature type="region of interest" description="Disordered" evidence="1">
    <location>
        <begin position="13"/>
        <end position="32"/>
    </location>
</feature>
<evidence type="ECO:0000313" key="3">
    <source>
        <dbReference type="Proteomes" id="UP001159427"/>
    </source>
</evidence>
<evidence type="ECO:0000256" key="1">
    <source>
        <dbReference type="SAM" id="MobiDB-lite"/>
    </source>
</evidence>
<name>A0ABN8MLK5_9CNID</name>
<dbReference type="Gene3D" id="2.40.70.10">
    <property type="entry name" value="Acid Proteases"/>
    <property type="match status" value="1"/>
</dbReference>
<gene>
    <name evidence="2" type="ORF">PEVE_00036333</name>
</gene>
<dbReference type="SUPFAM" id="SSF50630">
    <property type="entry name" value="Acid proteases"/>
    <property type="match status" value="1"/>
</dbReference>
<organism evidence="2 3">
    <name type="scientific">Porites evermanni</name>
    <dbReference type="NCBI Taxonomy" id="104178"/>
    <lineage>
        <taxon>Eukaryota</taxon>
        <taxon>Metazoa</taxon>
        <taxon>Cnidaria</taxon>
        <taxon>Anthozoa</taxon>
        <taxon>Hexacorallia</taxon>
        <taxon>Scleractinia</taxon>
        <taxon>Fungiina</taxon>
        <taxon>Poritidae</taxon>
        <taxon>Porites</taxon>
    </lineage>
</organism>
<accession>A0ABN8MLK5</accession>
<sequence length="171" mass="18956">MILCMKRNKIKIKKSLQSPHPPPNKRLQSQKLSATNFPPCNVRNKINGKFAEMVVDSGCSRTLVHSKYVNSSALTGDKITVLTAAGERLTVPLANVEFDSNEGKHVELVGVLDKLPVDCLLGRSSFGKTLSRQNILDQWEENVSAADAGRQEAFVVTRRQRALEEAQLKSR</sequence>
<reference evidence="2 3" key="1">
    <citation type="submission" date="2022-05" db="EMBL/GenBank/DDBJ databases">
        <authorList>
            <consortium name="Genoscope - CEA"/>
            <person name="William W."/>
        </authorList>
    </citation>
    <scope>NUCLEOTIDE SEQUENCE [LARGE SCALE GENOMIC DNA]</scope>
</reference>
<proteinExistence type="predicted"/>